<feature type="compositionally biased region" description="Basic and acidic residues" evidence="16">
    <location>
        <begin position="924"/>
        <end position="933"/>
    </location>
</feature>
<feature type="region of interest" description="Disordered" evidence="16">
    <location>
        <begin position="1632"/>
        <end position="1721"/>
    </location>
</feature>
<evidence type="ECO:0000259" key="17">
    <source>
        <dbReference type="PROSITE" id="PS51192"/>
    </source>
</evidence>
<dbReference type="SMART" id="SM00487">
    <property type="entry name" value="DEXDc"/>
    <property type="match status" value="1"/>
</dbReference>
<evidence type="ECO:0000313" key="21">
    <source>
        <dbReference type="Proteomes" id="UP001283361"/>
    </source>
</evidence>
<evidence type="ECO:0000256" key="16">
    <source>
        <dbReference type="SAM" id="MobiDB-lite"/>
    </source>
</evidence>
<feature type="compositionally biased region" description="Basic and acidic residues" evidence="16">
    <location>
        <begin position="716"/>
        <end position="731"/>
    </location>
</feature>
<feature type="compositionally biased region" description="Acidic residues" evidence="16">
    <location>
        <begin position="965"/>
        <end position="976"/>
    </location>
</feature>
<dbReference type="InterPro" id="IPR000330">
    <property type="entry name" value="SNF2_N"/>
</dbReference>
<dbReference type="Pfam" id="PF17981">
    <property type="entry name" value="ADD_ATRX"/>
    <property type="match status" value="1"/>
</dbReference>
<feature type="domain" description="Helicase C-terminal" evidence="18">
    <location>
        <begin position="1748"/>
        <end position="1938"/>
    </location>
</feature>
<dbReference type="Gene3D" id="3.40.50.10810">
    <property type="entry name" value="Tandem AAA-ATPase domain"/>
    <property type="match status" value="1"/>
</dbReference>
<feature type="compositionally biased region" description="Basic and acidic residues" evidence="16">
    <location>
        <begin position="1043"/>
        <end position="1067"/>
    </location>
</feature>
<feature type="compositionally biased region" description="Polar residues" evidence="16">
    <location>
        <begin position="448"/>
        <end position="457"/>
    </location>
</feature>
<dbReference type="SUPFAM" id="SSF57903">
    <property type="entry name" value="FYVE/PHD zinc finger"/>
    <property type="match status" value="1"/>
</dbReference>
<dbReference type="CDD" id="cd11726">
    <property type="entry name" value="ADDz_ATRX"/>
    <property type="match status" value="1"/>
</dbReference>
<keyword evidence="10" id="KW-0862">Zinc</keyword>
<feature type="compositionally biased region" description="Basic and acidic residues" evidence="16">
    <location>
        <begin position="1088"/>
        <end position="1098"/>
    </location>
</feature>
<keyword evidence="14" id="KW-0539">Nucleus</keyword>
<dbReference type="PROSITE" id="PS51533">
    <property type="entry name" value="ADD"/>
    <property type="match status" value="1"/>
</dbReference>
<evidence type="ECO:0000256" key="1">
    <source>
        <dbReference type="ARBA" id="ARBA00004123"/>
    </source>
</evidence>
<feature type="region of interest" description="Disordered" evidence="16">
    <location>
        <begin position="574"/>
        <end position="1239"/>
    </location>
</feature>
<dbReference type="Proteomes" id="UP001283361">
    <property type="component" value="Unassembled WGS sequence"/>
</dbReference>
<dbReference type="PROSITE" id="PS51194">
    <property type="entry name" value="HELICASE_CTER"/>
    <property type="match status" value="1"/>
</dbReference>
<keyword evidence="13" id="KW-0238">DNA-binding</keyword>
<accession>A0AAE0ZSU3</accession>
<dbReference type="PANTHER" id="PTHR45797">
    <property type="entry name" value="RAD54-LIKE"/>
    <property type="match status" value="1"/>
</dbReference>
<feature type="compositionally biased region" description="Low complexity" evidence="16">
    <location>
        <begin position="1121"/>
        <end position="1133"/>
    </location>
</feature>
<dbReference type="GO" id="GO:0004386">
    <property type="term" value="F:helicase activity"/>
    <property type="evidence" value="ECO:0007669"/>
    <property type="project" value="UniProtKB-KW"/>
</dbReference>
<feature type="compositionally biased region" description="Basic and acidic residues" evidence="16">
    <location>
        <begin position="392"/>
        <end position="404"/>
    </location>
</feature>
<dbReference type="GO" id="GO:0010468">
    <property type="term" value="P:regulation of gene expression"/>
    <property type="evidence" value="ECO:0007669"/>
    <property type="project" value="UniProtKB-ARBA"/>
</dbReference>
<dbReference type="InterPro" id="IPR013083">
    <property type="entry name" value="Znf_RING/FYVE/PHD"/>
</dbReference>
<dbReference type="InterPro" id="IPR011011">
    <property type="entry name" value="Znf_FYVE_PHD"/>
</dbReference>
<feature type="compositionally biased region" description="Acidic residues" evidence="16">
    <location>
        <begin position="34"/>
        <end position="48"/>
    </location>
</feature>
<keyword evidence="7" id="KW-0863">Zinc-finger</keyword>
<dbReference type="GO" id="GO:0000781">
    <property type="term" value="C:chromosome, telomeric region"/>
    <property type="evidence" value="ECO:0007669"/>
    <property type="project" value="UniProtKB-SubCell"/>
</dbReference>
<evidence type="ECO:0000256" key="14">
    <source>
        <dbReference type="ARBA" id="ARBA00023242"/>
    </source>
</evidence>
<feature type="compositionally biased region" description="Acidic residues" evidence="16">
    <location>
        <begin position="913"/>
        <end position="923"/>
    </location>
</feature>
<dbReference type="InterPro" id="IPR049730">
    <property type="entry name" value="SNF2/RAD54-like_C"/>
</dbReference>
<feature type="compositionally biased region" description="Acidic residues" evidence="16">
    <location>
        <begin position="1134"/>
        <end position="1150"/>
    </location>
</feature>
<feature type="compositionally biased region" description="Acidic residues" evidence="16">
    <location>
        <begin position="1009"/>
        <end position="1019"/>
    </location>
</feature>
<feature type="compositionally biased region" description="Basic and acidic residues" evidence="16">
    <location>
        <begin position="23"/>
        <end position="33"/>
    </location>
</feature>
<feature type="region of interest" description="Disordered" evidence="16">
    <location>
        <begin position="385"/>
        <end position="506"/>
    </location>
</feature>
<dbReference type="InterPro" id="IPR025766">
    <property type="entry name" value="ADD"/>
</dbReference>
<feature type="compositionally biased region" description="Basic and acidic residues" evidence="16">
    <location>
        <begin position="690"/>
        <end position="706"/>
    </location>
</feature>
<evidence type="ECO:0000256" key="11">
    <source>
        <dbReference type="ARBA" id="ARBA00022840"/>
    </source>
</evidence>
<feature type="compositionally biased region" description="Basic and acidic residues" evidence="16">
    <location>
        <begin position="810"/>
        <end position="885"/>
    </location>
</feature>
<dbReference type="InterPro" id="IPR044574">
    <property type="entry name" value="ARIP4-like"/>
</dbReference>
<evidence type="ECO:0000259" key="18">
    <source>
        <dbReference type="PROSITE" id="PS51194"/>
    </source>
</evidence>
<keyword evidence="11" id="KW-0067">ATP-binding</keyword>
<dbReference type="Gene3D" id="3.30.40.10">
    <property type="entry name" value="Zinc/RING finger domain, C3HC4 (zinc finger)"/>
    <property type="match status" value="1"/>
</dbReference>
<dbReference type="PROSITE" id="PS51192">
    <property type="entry name" value="HELICASE_ATP_BIND_1"/>
    <property type="match status" value="1"/>
</dbReference>
<dbReference type="InterPro" id="IPR014001">
    <property type="entry name" value="Helicase_ATP-bd"/>
</dbReference>
<feature type="compositionally biased region" description="Basic residues" evidence="16">
    <location>
        <begin position="657"/>
        <end position="666"/>
    </location>
</feature>
<dbReference type="Pfam" id="PF00176">
    <property type="entry name" value="SNF2-rel_dom"/>
    <property type="match status" value="1"/>
</dbReference>
<evidence type="ECO:0000259" key="19">
    <source>
        <dbReference type="PROSITE" id="PS51533"/>
    </source>
</evidence>
<dbReference type="SUPFAM" id="SSF52540">
    <property type="entry name" value="P-loop containing nucleoside triphosphate hydrolases"/>
    <property type="match status" value="2"/>
</dbReference>
<dbReference type="Pfam" id="PF00271">
    <property type="entry name" value="Helicase_C"/>
    <property type="match status" value="1"/>
</dbReference>
<feature type="compositionally biased region" description="Acidic residues" evidence="16">
    <location>
        <begin position="1068"/>
        <end position="1078"/>
    </location>
</feature>
<keyword evidence="9" id="KW-0347">Helicase</keyword>
<feature type="compositionally biased region" description="Basic and acidic residues" evidence="16">
    <location>
        <begin position="1698"/>
        <end position="1709"/>
    </location>
</feature>
<feature type="compositionally biased region" description="Basic and acidic residues" evidence="16">
    <location>
        <begin position="1219"/>
        <end position="1234"/>
    </location>
</feature>
<feature type="compositionally biased region" description="Basic residues" evidence="16">
    <location>
        <begin position="1206"/>
        <end position="1217"/>
    </location>
</feature>
<dbReference type="CDD" id="cd18793">
    <property type="entry name" value="SF2_C_SNF"/>
    <property type="match status" value="1"/>
</dbReference>
<keyword evidence="21" id="KW-1185">Reference proteome</keyword>
<dbReference type="InterPro" id="IPR038718">
    <property type="entry name" value="SNF2-like_sf"/>
</dbReference>
<feature type="domain" description="PHD-type" evidence="19">
    <location>
        <begin position="81"/>
        <end position="217"/>
    </location>
</feature>
<dbReference type="Gene3D" id="3.40.50.300">
    <property type="entry name" value="P-loop containing nucleotide triphosphate hydrolases"/>
    <property type="match status" value="1"/>
</dbReference>
<comment type="similarity">
    <text evidence="3">Belongs to the SNF2/RAD54 helicase family.</text>
</comment>
<evidence type="ECO:0000256" key="10">
    <source>
        <dbReference type="ARBA" id="ARBA00022833"/>
    </source>
</evidence>
<feature type="compositionally biased region" description="Low complexity" evidence="16">
    <location>
        <begin position="219"/>
        <end position="229"/>
    </location>
</feature>
<proteinExistence type="inferred from homology"/>
<evidence type="ECO:0000256" key="7">
    <source>
        <dbReference type="ARBA" id="ARBA00022771"/>
    </source>
</evidence>
<evidence type="ECO:0000256" key="3">
    <source>
        <dbReference type="ARBA" id="ARBA00007025"/>
    </source>
</evidence>
<feature type="compositionally biased region" description="Acidic residues" evidence="16">
    <location>
        <begin position="437"/>
        <end position="447"/>
    </location>
</feature>
<keyword evidence="4" id="KW-0158">Chromosome</keyword>
<dbReference type="GO" id="GO:0008270">
    <property type="term" value="F:zinc ion binding"/>
    <property type="evidence" value="ECO:0007669"/>
    <property type="project" value="UniProtKB-KW"/>
</dbReference>
<keyword evidence="5" id="KW-0479">Metal-binding</keyword>
<feature type="domain" description="Helicase ATP-binding" evidence="17">
    <location>
        <begin position="1311"/>
        <end position="1496"/>
    </location>
</feature>
<evidence type="ECO:0000256" key="9">
    <source>
        <dbReference type="ARBA" id="ARBA00022806"/>
    </source>
</evidence>
<dbReference type="PANTHER" id="PTHR45797:SF3">
    <property type="entry name" value="TRANSCRIPTIONAL REGULATOR ATRX HOMOLOG"/>
    <property type="match status" value="1"/>
</dbReference>
<feature type="compositionally biased region" description="Basic residues" evidence="16">
    <location>
        <begin position="1671"/>
        <end position="1685"/>
    </location>
</feature>
<evidence type="ECO:0000256" key="6">
    <source>
        <dbReference type="ARBA" id="ARBA00022741"/>
    </source>
</evidence>
<feature type="region of interest" description="Disordered" evidence="16">
    <location>
        <begin position="219"/>
        <end position="252"/>
    </location>
</feature>
<dbReference type="GO" id="GO:0003677">
    <property type="term" value="F:DNA binding"/>
    <property type="evidence" value="ECO:0007669"/>
    <property type="project" value="UniProtKB-KW"/>
</dbReference>
<name>A0AAE0ZSU3_9GAST</name>
<dbReference type="InterPro" id="IPR027417">
    <property type="entry name" value="P-loop_NTPase"/>
</dbReference>
<organism evidence="20 21">
    <name type="scientific">Elysia crispata</name>
    <name type="common">lettuce slug</name>
    <dbReference type="NCBI Taxonomy" id="231223"/>
    <lineage>
        <taxon>Eukaryota</taxon>
        <taxon>Metazoa</taxon>
        <taxon>Spiralia</taxon>
        <taxon>Lophotrochozoa</taxon>
        <taxon>Mollusca</taxon>
        <taxon>Gastropoda</taxon>
        <taxon>Heterobranchia</taxon>
        <taxon>Euthyneura</taxon>
        <taxon>Panpulmonata</taxon>
        <taxon>Sacoglossa</taxon>
        <taxon>Placobranchoidea</taxon>
        <taxon>Plakobranchidae</taxon>
        <taxon>Elysia</taxon>
    </lineage>
</organism>
<reference evidence="20" key="1">
    <citation type="journal article" date="2023" name="G3 (Bethesda)">
        <title>A reference genome for the long-term kleptoplast-retaining sea slug Elysia crispata morphotype clarki.</title>
        <authorList>
            <person name="Eastman K.E."/>
            <person name="Pendleton A.L."/>
            <person name="Shaikh M.A."/>
            <person name="Suttiyut T."/>
            <person name="Ogas R."/>
            <person name="Tomko P."/>
            <person name="Gavelis G."/>
            <person name="Widhalm J.R."/>
            <person name="Wisecaver J.H."/>
        </authorList>
    </citation>
    <scope>NUCLEOTIDE SEQUENCE</scope>
    <source>
        <strain evidence="20">ECLA1</strain>
    </source>
</reference>
<dbReference type="SMART" id="SM00490">
    <property type="entry name" value="HELICc"/>
    <property type="match status" value="1"/>
</dbReference>
<feature type="compositionally biased region" description="Low complexity" evidence="16">
    <location>
        <begin position="772"/>
        <end position="782"/>
    </location>
</feature>
<evidence type="ECO:0000256" key="15">
    <source>
        <dbReference type="ARBA" id="ARBA00031106"/>
    </source>
</evidence>
<feature type="region of interest" description="Disordered" evidence="16">
    <location>
        <begin position="1"/>
        <end position="59"/>
    </location>
</feature>
<dbReference type="GO" id="GO:0016887">
    <property type="term" value="F:ATP hydrolysis activity"/>
    <property type="evidence" value="ECO:0007669"/>
    <property type="project" value="InterPro"/>
</dbReference>
<comment type="caution">
    <text evidence="20">The sequence shown here is derived from an EMBL/GenBank/DDBJ whole genome shotgun (WGS) entry which is preliminary data.</text>
</comment>
<protein>
    <recommendedName>
        <fullName evidence="15">ATP-dependent helicase ATRX</fullName>
    </recommendedName>
</protein>
<evidence type="ECO:0000256" key="2">
    <source>
        <dbReference type="ARBA" id="ARBA00004574"/>
    </source>
</evidence>
<evidence type="ECO:0000256" key="4">
    <source>
        <dbReference type="ARBA" id="ARBA00022454"/>
    </source>
</evidence>
<evidence type="ECO:0000256" key="5">
    <source>
        <dbReference type="ARBA" id="ARBA00022723"/>
    </source>
</evidence>
<dbReference type="GO" id="GO:0005634">
    <property type="term" value="C:nucleus"/>
    <property type="evidence" value="ECO:0007669"/>
    <property type="project" value="UniProtKB-SubCell"/>
</dbReference>
<dbReference type="GO" id="GO:0005524">
    <property type="term" value="F:ATP binding"/>
    <property type="evidence" value="ECO:0007669"/>
    <property type="project" value="UniProtKB-KW"/>
</dbReference>
<dbReference type="InterPro" id="IPR041430">
    <property type="entry name" value="ADD_ATRX"/>
</dbReference>
<feature type="compositionally biased region" description="Basic residues" evidence="16">
    <location>
        <begin position="610"/>
        <end position="627"/>
    </location>
</feature>
<evidence type="ECO:0000313" key="20">
    <source>
        <dbReference type="EMBL" id="KAK3774935.1"/>
    </source>
</evidence>
<gene>
    <name evidence="20" type="ORF">RRG08_028592</name>
</gene>
<keyword evidence="12" id="KW-0779">Telomere</keyword>
<keyword evidence="8" id="KW-0378">Hydrolase</keyword>
<keyword evidence="6" id="KW-0547">Nucleotide-binding</keyword>
<evidence type="ECO:0000256" key="13">
    <source>
        <dbReference type="ARBA" id="ARBA00023125"/>
    </source>
</evidence>
<comment type="subcellular location">
    <subcellularLocation>
        <location evidence="2">Chromosome</location>
        <location evidence="2">Telomere</location>
    </subcellularLocation>
    <subcellularLocation>
        <location evidence="1">Nucleus</location>
    </subcellularLocation>
</comment>
<feature type="compositionally biased region" description="Basic residues" evidence="16">
    <location>
        <begin position="1154"/>
        <end position="1180"/>
    </location>
</feature>
<evidence type="ECO:0000256" key="8">
    <source>
        <dbReference type="ARBA" id="ARBA00022801"/>
    </source>
</evidence>
<feature type="compositionally biased region" description="Polar residues" evidence="16">
    <location>
        <begin position="470"/>
        <end position="481"/>
    </location>
</feature>
<feature type="compositionally biased region" description="Acidic residues" evidence="16">
    <location>
        <begin position="1185"/>
        <end position="1201"/>
    </location>
</feature>
<sequence length="2177" mass="246533">MASTSKGRPSRRKPQAPGKLRITLKDKGIKVESDDGSNFEDSDEEEATVENGIPKDLPEGTIVVQPEAVEDSQTKSKKAPVRIDTSVLDNVTCTACGRQLNPYKNGAFQKHPELKVIICRRCEKFLSSGEISKDKDGSDEQCRWCGQGGRLSVCDECSKAFCKGCIMRNFNRSEFNKINDQKYWRCYLCDKAPLQSLRENYRNVRDTLKALQARDKAKATAAANTNGRASSWKPGNVSQESTCPAARDVPSSGSVFSGLSAEDLRFDSKGLAAFLNRLSVATNTFRDTLRALRSQFESRLDDEIENSPLKFKFSMSSSELELKERRCAEALSMGLEVYFKSLKAMLVAQKKQEDNVQSLVREETFNSYEKNSKDSTSKCLKENIGTSVSYKRQRETHRSTEKKTSSPKIKSFTESTKSSGEKRKSGSKNDVILLSDTNEDGSEEEENPQSPMASSLESLKKQAKPKPSEKQNQPSVSSYNEAENMAAKLELLNEETSQSDVSNEDENVAAKLELLNEQTSSSCEAKDINGGENIAAKNDLLVEGTVSCDSEANKTDENMAAKFDLLNELAEKIIDDDGGGDGVEEKEKSLISSSSSASQKEIPEKGQQEHKRKGPEHKNQKVRKGRKQSKDESTTRDNVPADFGNMSTSDEDEENSRRKKNSKRKTIQISKDEDVEDNSRSLEKVNATKCAKDERKGKKTEGEKGSYFESDEDVGEDIRESLSKEKLDLDGFGKAGNVSDSETKKIKRSDRKTLVKSSTPRKKTTALKPVMSDVSSSDLLLSSDDECDSTSAKTRKKKKLNCKDTAAQENTEKSSAKGRQPEVEKEQEKIKKPSLKSDLEVEKSEKSLEERQPSSKSEVKNDSSKKLKEAKPKLNGEKKEIKTEERDEDEMDKEIEKLSKLPTMRKRKAKDMEGEEDDGDVDTEDKRDQDKAPKKYKPGPKSSKTGKKSNNYDNLSSDDEKPASELEEDDENDDLEPSVTFFLGPESKENNATNGQDEGMEDTSLGDKENDDSEQEEEKDENKEDESSSSNEDEDDKKKKTKKNQESHKNKSDQAEKEKDEADREKDEEREDLVDSDDEKTSKKKSVHDKLLDAKISDSDGSDIGRKKKKKKASDEEASQGDESSSGSSVSSDSVEEDDDSEDMSDEDGDESKKKKKGKKKGKGRKKKGKGKGKRRRRIKKVADSSDEEEKEEDDDDDDDDEKNKSGKRKQIRKVMSNKKLEDSTRAAAKAEEKRRKRIAAKQREFNIETITDENNPMNCPITTKLILEPGKEEGDSPVVEVNKKLIQKLKPHQVEAVQFMWDCMFESVKRSKKEEGAGCILAHCMGLGKTLSVISFVHTVLSHSKVLNQKTCLVVSPLNTVLNWQNEWGMWLDEEDQFDVWELASCKQNPARANMLKEWHASGGIMIIGYEMYRNLSQGARCKNKRQKKIFHETLVDPGPDLVVCDEGHILKNEASSISKAMNQMKTRRRVVLTGTPLQNNLNEYHCMVSFVKPNLLGTRREFTNRFISPIQNGQCTDSTQRDVKLMKARAHVLHEMLAGCVQRRDYSALTKFLPPKQEYVISVRLTDVQIDLYDKYLEMSGQGVDGVYTNKGARLFSDYQNLMKIWTHPWVLKLAEIRDELKMKYDDEDSFIDDESEGERSFSSSDSSSEGEKMNLSDSGGEGTSLGPHSKKGTRRTRAKARRQAGEDSDPEEVIAEWKSKTRNGEPKEEEEPVTDGPKSVTKEWWAAYVTEEDQHKLELSNKLFLLFEILKMCEEIGDKVLIFSQSILSLNIIENFLETVDSKFQQECEKLNTEEPENEKEQFGRSWTKNLDYYRMDGSTSAQNRQAWAANFNDIDNHRTRLFLISTKAGGLGINLVAANRVIIFDASWNPSHDVQSIFRVYRFGQTKPCYIYRFLAQGTMEEKIYERQVTKLSLSQRVVDEHQIERHFSANDLKELYNFKPDRWNDGTEKPTLALPKDPLLAEILTNHKHCVLSFHEHDSLLENQIEQTLTEEEKKAAWEEYENEKKGIIIRGPGMERTASWPMMAAAQILSRQQITATVQALRQRLPDISEELFHLHVQQELRRQVQVKQEEMRRMEMLRMQEIQIMNMIKYQAQQTGLTYEEVQTQMAPWIQMQMQQMHRMRAMQSHLMAAGTSGMHSGSLPMMGNMGVLGEANAERISNNPEDAINLDDN</sequence>
<feature type="compositionally biased region" description="Low complexity" evidence="16">
    <location>
        <begin position="590"/>
        <end position="600"/>
    </location>
</feature>
<dbReference type="EMBL" id="JAWDGP010003375">
    <property type="protein sequence ID" value="KAK3774935.1"/>
    <property type="molecule type" value="Genomic_DNA"/>
</dbReference>
<dbReference type="InterPro" id="IPR001650">
    <property type="entry name" value="Helicase_C-like"/>
</dbReference>
<evidence type="ECO:0000256" key="12">
    <source>
        <dbReference type="ARBA" id="ARBA00022895"/>
    </source>
</evidence>